<keyword evidence="7" id="KW-0812">Transmembrane</keyword>
<proteinExistence type="inferred from homology"/>
<dbReference type="PRINTS" id="PR00727">
    <property type="entry name" value="LEADERPTASE"/>
</dbReference>
<evidence type="ECO:0000259" key="8">
    <source>
        <dbReference type="Pfam" id="PF10502"/>
    </source>
</evidence>
<keyword evidence="10" id="KW-1185">Reference proteome</keyword>
<dbReference type="NCBIfam" id="TIGR02227">
    <property type="entry name" value="sigpep_I_bact"/>
    <property type="match status" value="1"/>
</dbReference>
<keyword evidence="7" id="KW-0645">Protease</keyword>
<dbReference type="CDD" id="cd06530">
    <property type="entry name" value="S26_SPase_I"/>
    <property type="match status" value="1"/>
</dbReference>
<evidence type="ECO:0000256" key="7">
    <source>
        <dbReference type="RuleBase" id="RU362042"/>
    </source>
</evidence>
<dbReference type="STRING" id="1121455.SAMN02745728_00054"/>
<evidence type="ECO:0000256" key="2">
    <source>
        <dbReference type="ARBA" id="ARBA00009370"/>
    </source>
</evidence>
<evidence type="ECO:0000256" key="1">
    <source>
        <dbReference type="ARBA" id="ARBA00000677"/>
    </source>
</evidence>
<reference evidence="9 10" key="1">
    <citation type="submission" date="2016-12" db="EMBL/GenBank/DDBJ databases">
        <authorList>
            <person name="Song W.-J."/>
            <person name="Kurnit D.M."/>
        </authorList>
    </citation>
    <scope>NUCLEOTIDE SEQUENCE [LARGE SCALE GENOMIC DNA]</scope>
    <source>
        <strain evidence="9 10">DSM 11393</strain>
    </source>
</reference>
<dbReference type="InterPro" id="IPR036286">
    <property type="entry name" value="LexA/Signal_pep-like_sf"/>
</dbReference>
<comment type="catalytic activity">
    <reaction evidence="1 7">
        <text>Cleavage of hydrophobic, N-terminal signal or leader sequences from secreted and periplasmic proteins.</text>
        <dbReference type="EC" id="3.4.21.89"/>
    </reaction>
</comment>
<dbReference type="GO" id="GO:0016020">
    <property type="term" value="C:membrane"/>
    <property type="evidence" value="ECO:0007669"/>
    <property type="project" value="UniProtKB-SubCell"/>
</dbReference>
<evidence type="ECO:0000313" key="10">
    <source>
        <dbReference type="Proteomes" id="UP000186469"/>
    </source>
</evidence>
<accession>A0A1M7RRW4</accession>
<dbReference type="PANTHER" id="PTHR43390">
    <property type="entry name" value="SIGNAL PEPTIDASE I"/>
    <property type="match status" value="1"/>
</dbReference>
<dbReference type="InterPro" id="IPR019758">
    <property type="entry name" value="Pept_S26A_signal_pept_1_CS"/>
</dbReference>
<gene>
    <name evidence="9" type="ORF">SAMN02745728_00054</name>
</gene>
<evidence type="ECO:0000256" key="4">
    <source>
        <dbReference type="ARBA" id="ARBA00019232"/>
    </source>
</evidence>
<keyword evidence="5 7" id="KW-0378">Hydrolase</keyword>
<evidence type="ECO:0000313" key="9">
    <source>
        <dbReference type="EMBL" id="SHN48828.1"/>
    </source>
</evidence>
<dbReference type="PROSITE" id="PS00761">
    <property type="entry name" value="SPASE_I_3"/>
    <property type="match status" value="1"/>
</dbReference>
<dbReference type="PANTHER" id="PTHR43390:SF1">
    <property type="entry name" value="CHLOROPLAST PROCESSING PEPTIDASE"/>
    <property type="match status" value="1"/>
</dbReference>
<comment type="similarity">
    <text evidence="2 7">Belongs to the peptidase S26 family.</text>
</comment>
<dbReference type="InterPro" id="IPR019533">
    <property type="entry name" value="Peptidase_S26"/>
</dbReference>
<dbReference type="EC" id="3.4.21.89" evidence="3 7"/>
<evidence type="ECO:0000256" key="6">
    <source>
        <dbReference type="PIRSR" id="PIRSR600223-1"/>
    </source>
</evidence>
<dbReference type="EMBL" id="FRDI01000002">
    <property type="protein sequence ID" value="SHN48828.1"/>
    <property type="molecule type" value="Genomic_DNA"/>
</dbReference>
<dbReference type="GO" id="GO:0004252">
    <property type="term" value="F:serine-type endopeptidase activity"/>
    <property type="evidence" value="ECO:0007669"/>
    <property type="project" value="InterPro"/>
</dbReference>
<dbReference type="GO" id="GO:0006465">
    <property type="term" value="P:signal peptide processing"/>
    <property type="evidence" value="ECO:0007669"/>
    <property type="project" value="InterPro"/>
</dbReference>
<dbReference type="SUPFAM" id="SSF51306">
    <property type="entry name" value="LexA/Signal peptidase"/>
    <property type="match status" value="1"/>
</dbReference>
<dbReference type="Proteomes" id="UP000186469">
    <property type="component" value="Unassembled WGS sequence"/>
</dbReference>
<name>A0A1M7RRW4_9BACT</name>
<sequence length="207" mass="23622">MMEQSRNIIVDYIEALVIAVILALFIRAFIVQAYTIPSGSMKDTLLIGDFLLVNKFAYGIKIPFTNKTIINTGEPQHGDIIVFANPNDPDKEDYIKRVVGLPGDVLEMRDHVLYRNGEKVDESYLRELVPYGSTADKSNFASITVPPDSFFMMGDNRDESWDSRGWGFVPREKLIGKAWRIYWSWDKETSSVRWGRIGSSMQTLSKQ</sequence>
<keyword evidence="7" id="KW-0472">Membrane</keyword>
<evidence type="ECO:0000256" key="5">
    <source>
        <dbReference type="ARBA" id="ARBA00022801"/>
    </source>
</evidence>
<dbReference type="GO" id="GO:0009003">
    <property type="term" value="F:signal peptidase activity"/>
    <property type="evidence" value="ECO:0007669"/>
    <property type="project" value="UniProtKB-EC"/>
</dbReference>
<protein>
    <recommendedName>
        <fullName evidence="4 7">Signal peptidase I</fullName>
        <ecNumber evidence="3 7">3.4.21.89</ecNumber>
    </recommendedName>
</protein>
<feature type="active site" evidence="6">
    <location>
        <position position="40"/>
    </location>
</feature>
<feature type="active site" evidence="6">
    <location>
        <position position="96"/>
    </location>
</feature>
<dbReference type="InterPro" id="IPR019757">
    <property type="entry name" value="Pept_S26A_signal_pept_1_Lys-AS"/>
</dbReference>
<dbReference type="InterPro" id="IPR000223">
    <property type="entry name" value="Pept_S26A_signal_pept_1"/>
</dbReference>
<feature type="transmembrane region" description="Helical" evidence="7">
    <location>
        <begin position="12"/>
        <end position="34"/>
    </location>
</feature>
<dbReference type="PROSITE" id="PS00760">
    <property type="entry name" value="SPASE_I_2"/>
    <property type="match status" value="1"/>
</dbReference>
<comment type="subcellular location">
    <subcellularLocation>
        <location evidence="7">Membrane</location>
        <topology evidence="7">Single-pass type II membrane protein</topology>
    </subcellularLocation>
</comment>
<dbReference type="Pfam" id="PF10502">
    <property type="entry name" value="Peptidase_S26"/>
    <property type="match status" value="1"/>
</dbReference>
<feature type="domain" description="Peptidase S26" evidence="8">
    <location>
        <begin position="10"/>
        <end position="183"/>
    </location>
</feature>
<dbReference type="AlphaFoldDB" id="A0A1M7RRW4"/>
<organism evidence="9 10">
    <name type="scientific">Desulfovibrio litoralis DSM 11393</name>
    <dbReference type="NCBI Taxonomy" id="1121455"/>
    <lineage>
        <taxon>Bacteria</taxon>
        <taxon>Pseudomonadati</taxon>
        <taxon>Thermodesulfobacteriota</taxon>
        <taxon>Desulfovibrionia</taxon>
        <taxon>Desulfovibrionales</taxon>
        <taxon>Desulfovibrionaceae</taxon>
        <taxon>Desulfovibrio</taxon>
    </lineage>
</organism>
<dbReference type="Gene3D" id="2.10.109.10">
    <property type="entry name" value="Umud Fragment, subunit A"/>
    <property type="match status" value="1"/>
</dbReference>
<keyword evidence="7" id="KW-1133">Transmembrane helix</keyword>
<evidence type="ECO:0000256" key="3">
    <source>
        <dbReference type="ARBA" id="ARBA00013208"/>
    </source>
</evidence>